<keyword evidence="2" id="KW-1185">Reference proteome</keyword>
<reference evidence="1 2" key="1">
    <citation type="submission" date="2019-08" db="EMBL/GenBank/DDBJ databases">
        <title>Whole genome of Aphis craccivora.</title>
        <authorList>
            <person name="Voronova N.V."/>
            <person name="Shulinski R.S."/>
            <person name="Bandarenka Y.V."/>
            <person name="Zhorov D.G."/>
            <person name="Warner D."/>
        </authorList>
    </citation>
    <scope>NUCLEOTIDE SEQUENCE [LARGE SCALE GENOMIC DNA]</scope>
    <source>
        <strain evidence="1">180601</strain>
        <tissue evidence="1">Whole Body</tissue>
    </source>
</reference>
<dbReference type="AlphaFoldDB" id="A0A6G0Z9Z0"/>
<evidence type="ECO:0000313" key="1">
    <source>
        <dbReference type="EMBL" id="KAF0767172.1"/>
    </source>
</evidence>
<organism evidence="1 2">
    <name type="scientific">Aphis craccivora</name>
    <name type="common">Cowpea aphid</name>
    <dbReference type="NCBI Taxonomy" id="307492"/>
    <lineage>
        <taxon>Eukaryota</taxon>
        <taxon>Metazoa</taxon>
        <taxon>Ecdysozoa</taxon>
        <taxon>Arthropoda</taxon>
        <taxon>Hexapoda</taxon>
        <taxon>Insecta</taxon>
        <taxon>Pterygota</taxon>
        <taxon>Neoptera</taxon>
        <taxon>Paraneoptera</taxon>
        <taxon>Hemiptera</taxon>
        <taxon>Sternorrhyncha</taxon>
        <taxon>Aphidomorpha</taxon>
        <taxon>Aphidoidea</taxon>
        <taxon>Aphididae</taxon>
        <taxon>Aphidini</taxon>
        <taxon>Aphis</taxon>
        <taxon>Aphis</taxon>
    </lineage>
</organism>
<dbReference type="Proteomes" id="UP000478052">
    <property type="component" value="Unassembled WGS sequence"/>
</dbReference>
<dbReference type="EMBL" id="VUJU01001028">
    <property type="protein sequence ID" value="KAF0767172.1"/>
    <property type="molecule type" value="Genomic_DNA"/>
</dbReference>
<name>A0A6G0Z9Z0_APHCR</name>
<evidence type="ECO:0000313" key="2">
    <source>
        <dbReference type="Proteomes" id="UP000478052"/>
    </source>
</evidence>
<feature type="non-terminal residue" evidence="1">
    <location>
        <position position="204"/>
    </location>
</feature>
<gene>
    <name evidence="1" type="ORF">FWK35_00002707</name>
</gene>
<comment type="caution">
    <text evidence="1">The sequence shown here is derived from an EMBL/GenBank/DDBJ whole genome shotgun (WGS) entry which is preliminary data.</text>
</comment>
<accession>A0A6G0Z9Z0</accession>
<protein>
    <submittedName>
        <fullName evidence="1">Tigger transposable element-derived protein 6-like</fullName>
    </submittedName>
</protein>
<dbReference type="OrthoDB" id="8194222at2759"/>
<sequence length="204" mass="23313">MYNNIISPKINWRNIWKAATMSTVINSFNKTGVFPFNDNVFEDFDFMSAETTHTPITEMPPEPLNSPTILYHSTNISNINFDVNNVQPSCSNTPQMKHLLPKDVMPIPQRSNEENSIPKRKRKTVVLASSPYKNELESKTKNNEPENACIADMHNILNSMKAGFVVRYVRNGLIFHVLGRTMKETPYSLAKIVCISNNSEMRKF</sequence>
<proteinExistence type="predicted"/>